<protein>
    <submittedName>
        <fullName evidence="3">Uncharacterized protein</fullName>
    </submittedName>
</protein>
<dbReference type="EMBL" id="HBIZ01029903">
    <property type="protein sequence ID" value="CAE0766421.1"/>
    <property type="molecule type" value="Transcribed_RNA"/>
</dbReference>
<feature type="transmembrane region" description="Helical" evidence="1">
    <location>
        <begin position="46"/>
        <end position="69"/>
    </location>
</feature>
<dbReference type="AlphaFoldDB" id="A0A6S9X6T1"/>
<evidence type="ECO:0000313" key="3">
    <source>
        <dbReference type="EMBL" id="CAE0766422.1"/>
    </source>
</evidence>
<keyword evidence="1" id="KW-0472">Membrane</keyword>
<evidence type="ECO:0000313" key="2">
    <source>
        <dbReference type="EMBL" id="CAE0766421.1"/>
    </source>
</evidence>
<dbReference type="EMBL" id="HBIZ01029904">
    <property type="protein sequence ID" value="CAE0766422.1"/>
    <property type="molecule type" value="Transcribed_RNA"/>
</dbReference>
<reference evidence="3" key="1">
    <citation type="submission" date="2021-01" db="EMBL/GenBank/DDBJ databases">
        <authorList>
            <person name="Corre E."/>
            <person name="Pelletier E."/>
            <person name="Niang G."/>
            <person name="Scheremetjew M."/>
            <person name="Finn R."/>
            <person name="Kale V."/>
            <person name="Holt S."/>
            <person name="Cochrane G."/>
            <person name="Meng A."/>
            <person name="Brown T."/>
            <person name="Cohen L."/>
        </authorList>
    </citation>
    <scope>NUCLEOTIDE SEQUENCE</scope>
    <source>
        <strain evidence="3">CCMP645</strain>
    </source>
</reference>
<keyword evidence="1" id="KW-0812">Transmembrane</keyword>
<organism evidence="3">
    <name type="scientific">Chrysotila carterae</name>
    <name type="common">Marine alga</name>
    <name type="synonym">Syracosphaera carterae</name>
    <dbReference type="NCBI Taxonomy" id="13221"/>
    <lineage>
        <taxon>Eukaryota</taxon>
        <taxon>Haptista</taxon>
        <taxon>Haptophyta</taxon>
        <taxon>Prymnesiophyceae</taxon>
        <taxon>Isochrysidales</taxon>
        <taxon>Isochrysidaceae</taxon>
        <taxon>Chrysotila</taxon>
    </lineage>
</organism>
<sequence length="298" mass="32304">MYAPYLHSTIAPPSLTHTPPPFTHLIPAMLCFSGAFPTFSRHFLPFAPLLAFCIIPWPFTPFLAFCAIFRLARHFSTYPAISCLSRQYLPFAPFLPLAYHLHTRWDYGRVGLYQENNLEATADTDAAFALRCFLGLQDPKAPRADASLRVQQSSTGSADVASSAVLLNCRIGSGKIGERCVLVNVVAPSVELEDAILINVTSTQPIVGNGACILYNVVHTEATALDASGVRADVFMPSETIVMRAGLDVDGGTAWKQTLPNNAYSYEQVYKANQLLDVGECVAVAKKAHADAAAKVPK</sequence>
<name>A0A6S9X6T1_CHRCT</name>
<evidence type="ECO:0000256" key="1">
    <source>
        <dbReference type="SAM" id="Phobius"/>
    </source>
</evidence>
<accession>A0A6S9X6T1</accession>
<keyword evidence="1" id="KW-1133">Transmembrane helix</keyword>
<gene>
    <name evidence="2" type="ORF">PCAR00345_LOCUS19033</name>
    <name evidence="3" type="ORF">PCAR00345_LOCUS19034</name>
</gene>
<proteinExistence type="predicted"/>